<keyword evidence="4" id="KW-0496">Mitochondrion</keyword>
<name>B6K0B0_SCHJY</name>
<dbReference type="SMART" id="SM00916">
    <property type="entry name" value="L51_S25_CI-B8"/>
    <property type="match status" value="1"/>
</dbReference>
<protein>
    <recommendedName>
        <fullName evidence="6">Large ribosomal subunit protein mL43</fullName>
    </recommendedName>
</protein>
<feature type="domain" description="Ribosomal protein/NADH dehydrogenase" evidence="7">
    <location>
        <begin position="31"/>
        <end position="104"/>
    </location>
</feature>
<evidence type="ECO:0000256" key="1">
    <source>
        <dbReference type="ARBA" id="ARBA00004173"/>
    </source>
</evidence>
<dbReference type="EMBL" id="KE651168">
    <property type="protein sequence ID" value="EEB06260.2"/>
    <property type="molecule type" value="Genomic_DNA"/>
</dbReference>
<dbReference type="Gene3D" id="3.40.30.10">
    <property type="entry name" value="Glutaredoxin"/>
    <property type="match status" value="1"/>
</dbReference>
<dbReference type="GO" id="GO:0003735">
    <property type="term" value="F:structural constituent of ribosome"/>
    <property type="evidence" value="ECO:0000318"/>
    <property type="project" value="GO_Central"/>
</dbReference>
<evidence type="ECO:0000313" key="10">
    <source>
        <dbReference type="Proteomes" id="UP000001744"/>
    </source>
</evidence>
<dbReference type="Pfam" id="PF05047">
    <property type="entry name" value="L51_S25_CI-B8"/>
    <property type="match status" value="1"/>
</dbReference>
<evidence type="ECO:0000256" key="5">
    <source>
        <dbReference type="ARBA" id="ARBA00023274"/>
    </source>
</evidence>
<evidence type="ECO:0000256" key="3">
    <source>
        <dbReference type="ARBA" id="ARBA00022980"/>
    </source>
</evidence>
<dbReference type="Proteomes" id="UP000001744">
    <property type="component" value="Unassembled WGS sequence"/>
</dbReference>
<organism evidence="8 10">
    <name type="scientific">Schizosaccharomyces japonicus (strain yFS275 / FY16936)</name>
    <name type="common">Fission yeast</name>
    <dbReference type="NCBI Taxonomy" id="402676"/>
    <lineage>
        <taxon>Eukaryota</taxon>
        <taxon>Fungi</taxon>
        <taxon>Dikarya</taxon>
        <taxon>Ascomycota</taxon>
        <taxon>Taphrinomycotina</taxon>
        <taxon>Schizosaccharomycetes</taxon>
        <taxon>Schizosaccharomycetales</taxon>
        <taxon>Schizosaccharomycetaceae</taxon>
        <taxon>Schizosaccharomyces</taxon>
    </lineage>
</organism>
<dbReference type="eggNOG" id="KOG3445">
    <property type="taxonomic scope" value="Eukaryota"/>
</dbReference>
<proteinExistence type="inferred from homology"/>
<evidence type="ECO:0000259" key="7">
    <source>
        <dbReference type="SMART" id="SM00916"/>
    </source>
</evidence>
<dbReference type="GeneID" id="7052377"/>
<dbReference type="PANTHER" id="PTHR21396">
    <property type="entry name" value="39S RIBOSOMAL PROTEIN L43"/>
    <property type="match status" value="1"/>
</dbReference>
<reference evidence="8 10" key="1">
    <citation type="journal article" date="2011" name="Science">
        <title>Comparative functional genomics of the fission yeasts.</title>
        <authorList>
            <person name="Rhind N."/>
            <person name="Chen Z."/>
            <person name="Yassour M."/>
            <person name="Thompson D.A."/>
            <person name="Haas B.J."/>
            <person name="Habib N."/>
            <person name="Wapinski I."/>
            <person name="Roy S."/>
            <person name="Lin M.F."/>
            <person name="Heiman D.I."/>
            <person name="Young S.K."/>
            <person name="Furuya K."/>
            <person name="Guo Y."/>
            <person name="Pidoux A."/>
            <person name="Chen H.M."/>
            <person name="Robbertse B."/>
            <person name="Goldberg J.M."/>
            <person name="Aoki K."/>
            <person name="Bayne E.H."/>
            <person name="Berlin A.M."/>
            <person name="Desjardins C.A."/>
            <person name="Dobbs E."/>
            <person name="Dukaj L."/>
            <person name="Fan L."/>
            <person name="FitzGerald M.G."/>
            <person name="French C."/>
            <person name="Gujja S."/>
            <person name="Hansen K."/>
            <person name="Keifenheim D."/>
            <person name="Levin J.Z."/>
            <person name="Mosher R.A."/>
            <person name="Mueller C.A."/>
            <person name="Pfiffner J."/>
            <person name="Priest M."/>
            <person name="Russ C."/>
            <person name="Smialowska A."/>
            <person name="Swoboda P."/>
            <person name="Sykes S.M."/>
            <person name="Vaughn M."/>
            <person name="Vengrova S."/>
            <person name="Yoder R."/>
            <person name="Zeng Q."/>
            <person name="Allshire R."/>
            <person name="Baulcombe D."/>
            <person name="Birren B.W."/>
            <person name="Brown W."/>
            <person name="Ekwall K."/>
            <person name="Kellis M."/>
            <person name="Leatherwood J."/>
            <person name="Levin H."/>
            <person name="Margalit H."/>
            <person name="Martienssen R."/>
            <person name="Nieduszynski C.A."/>
            <person name="Spatafora J.W."/>
            <person name="Friedman N."/>
            <person name="Dalgaard J.Z."/>
            <person name="Baumann P."/>
            <person name="Niki H."/>
            <person name="Regev A."/>
            <person name="Nusbaum C."/>
        </authorList>
    </citation>
    <scope>NUCLEOTIDE SEQUENCE [LARGE SCALE GENOMIC DNA]</scope>
    <source>
        <strain evidence="10">yFS275 / FY16936</strain>
    </source>
</reference>
<evidence type="ECO:0000256" key="4">
    <source>
        <dbReference type="ARBA" id="ARBA00023128"/>
    </source>
</evidence>
<sequence length="155" mass="17866">MIKTVRKISKPLNGLGAFLRPCKRIDFYYCNWGGSSEGMKEFLSRKLEVFAKENGDIEFHVIHRPNQHPSIKSYYVNGRNEEFITRKFSASDILEQALQCSESDGLKPRFVKQPVESLNPSVRGVWNPFSEFAKPPTVIQKGLYKKRKTKSSHEI</sequence>
<evidence type="ECO:0000313" key="9">
    <source>
        <dbReference type="JaponicusDB" id="SJAG_01303"/>
    </source>
</evidence>
<keyword evidence="5" id="KW-0687">Ribonucleoprotein</keyword>
<dbReference type="AlphaFoldDB" id="B6K0B0"/>
<comment type="subcellular location">
    <subcellularLocation>
        <location evidence="1">Mitochondrion</location>
    </subcellularLocation>
</comment>
<dbReference type="GO" id="GO:0032543">
    <property type="term" value="P:mitochondrial translation"/>
    <property type="evidence" value="ECO:0007669"/>
    <property type="project" value="InterPro"/>
</dbReference>
<dbReference type="InterPro" id="IPR039927">
    <property type="entry name" value="Ribosomal_mL43"/>
</dbReference>
<dbReference type="GO" id="GO:0005762">
    <property type="term" value="C:mitochondrial large ribosomal subunit"/>
    <property type="evidence" value="ECO:0000318"/>
    <property type="project" value="GO_Central"/>
</dbReference>
<dbReference type="InterPro" id="IPR007741">
    <property type="entry name" value="Ribosomal_mL43/mS25/NADH_DH"/>
</dbReference>
<keyword evidence="3 8" id="KW-0689">Ribosomal protein</keyword>
<evidence type="ECO:0000313" key="8">
    <source>
        <dbReference type="EMBL" id="EEB06260.2"/>
    </source>
</evidence>
<dbReference type="HOGENOM" id="CLU_117700_1_1_1"/>
<dbReference type="RefSeq" id="XP_002172553.2">
    <property type="nucleotide sequence ID" value="XM_002172517.2"/>
</dbReference>
<accession>B6K0B0</accession>
<dbReference type="OrthoDB" id="88at2759"/>
<dbReference type="SUPFAM" id="SSF52833">
    <property type="entry name" value="Thioredoxin-like"/>
    <property type="match status" value="1"/>
</dbReference>
<dbReference type="PANTHER" id="PTHR21396:SF2">
    <property type="entry name" value="LARGE RIBOSOMAL SUBUNIT PROTEIN ML43"/>
    <property type="match status" value="1"/>
</dbReference>
<evidence type="ECO:0000256" key="2">
    <source>
        <dbReference type="ARBA" id="ARBA00006073"/>
    </source>
</evidence>
<gene>
    <name evidence="9" type="primary">mrpl51</name>
    <name evidence="8" type="ORF">SJAG_01303</name>
</gene>
<dbReference type="VEuPathDB" id="FungiDB:SJAG_01303"/>
<comment type="similarity">
    <text evidence="2">Belongs to the mitochondrion-specific ribosomal protein mL43 family.</text>
</comment>
<dbReference type="JaponicusDB" id="SJAG_01303">
    <property type="gene designation" value="mrpl51"/>
</dbReference>
<keyword evidence="10" id="KW-1185">Reference proteome</keyword>
<dbReference type="OMA" id="ISKWIDL"/>
<dbReference type="STRING" id="402676.B6K0B0"/>
<evidence type="ECO:0000256" key="6">
    <source>
        <dbReference type="ARBA" id="ARBA00035188"/>
    </source>
</evidence>
<dbReference type="InterPro" id="IPR036249">
    <property type="entry name" value="Thioredoxin-like_sf"/>
</dbReference>